<proteinExistence type="predicted"/>
<organism evidence="1 2">
    <name type="scientific">[Eubacterium] hominis</name>
    <dbReference type="NCBI Taxonomy" id="2764325"/>
    <lineage>
        <taxon>Bacteria</taxon>
        <taxon>Bacillati</taxon>
        <taxon>Bacillota</taxon>
        <taxon>Erysipelotrichia</taxon>
        <taxon>Erysipelotrichales</taxon>
        <taxon>Erysipelotrichaceae</taxon>
        <taxon>Amedibacillus</taxon>
    </lineage>
</organism>
<evidence type="ECO:0000313" key="2">
    <source>
        <dbReference type="Proteomes" id="UP000515856"/>
    </source>
</evidence>
<sequence length="115" mass="13670">MKNVDRELIINLIKLFKGMYAIIASNPNNDINYGMRTIKNMVQYLEMELTNDTIGYEELVSEIARKYKSMFPPRGGLSEFYIWDDNYEIRYQANHEYDQIKSQIEAILSKYKLCH</sequence>
<dbReference type="KEGG" id="ehn:H9Q80_03285"/>
<evidence type="ECO:0000313" key="1">
    <source>
        <dbReference type="EMBL" id="QNM12993.1"/>
    </source>
</evidence>
<keyword evidence="2" id="KW-1185">Reference proteome</keyword>
<reference evidence="1 2" key="1">
    <citation type="submission" date="2020-08" db="EMBL/GenBank/DDBJ databases">
        <authorList>
            <person name="Liu C."/>
            <person name="Sun Q."/>
        </authorList>
    </citation>
    <scope>NUCLEOTIDE SEQUENCE [LARGE SCALE GENOMIC DNA]</scope>
    <source>
        <strain evidence="1 2">NSJ-61</strain>
    </source>
</reference>
<gene>
    <name evidence="1" type="ORF">H9Q80_03285</name>
</gene>
<dbReference type="EMBL" id="CP060636">
    <property type="protein sequence ID" value="QNM12993.1"/>
    <property type="molecule type" value="Genomic_DNA"/>
</dbReference>
<accession>A0A7G9GQB1</accession>
<dbReference type="RefSeq" id="WP_117455203.1">
    <property type="nucleotide sequence ID" value="NZ_CP060636.1"/>
</dbReference>
<protein>
    <submittedName>
        <fullName evidence="1">Uncharacterized protein</fullName>
    </submittedName>
</protein>
<dbReference type="AlphaFoldDB" id="A0A7G9GQB1"/>
<name>A0A7G9GQB1_9FIRM</name>
<dbReference type="Proteomes" id="UP000515856">
    <property type="component" value="Chromosome"/>
</dbReference>